<dbReference type="RefSeq" id="WP_033256473.1">
    <property type="nucleotide sequence ID" value="NZ_BSRX01000012.1"/>
</dbReference>
<comment type="caution">
    <text evidence="3">The sequence shown here is derived from an EMBL/GenBank/DDBJ whole genome shotgun (WGS) entry which is preliminary data.</text>
</comment>
<dbReference type="PANTHER" id="PTHR30290">
    <property type="entry name" value="PERIPLASMIC BINDING COMPONENT OF ABC TRANSPORTER"/>
    <property type="match status" value="1"/>
</dbReference>
<dbReference type="GO" id="GO:1904680">
    <property type="term" value="F:peptide transmembrane transporter activity"/>
    <property type="evidence" value="ECO:0007669"/>
    <property type="project" value="TreeGrafter"/>
</dbReference>
<accession>A0A9W6PGE5</accession>
<sequence length="609" mass="64716">MKNARRAALPLAAALLLGGTAACSPGAGSSDSAGGGTFTTIDGNHPISAGAPMNPFNAAGNTFLGYDTMQLGFTKKNPQDPNDFFPGLARSWKTTDTSITVELEPDAKWSDGTPVTVEDVRASMAIALTQGSATVGAGLLTQGLDVAEVEETAPHTYEISQVPGAKNIQFPRLVLTQKIVPASVYGSLLPADVWDVIHASQSADPARADAAKAAVDRLGEIGKKVSAFAPAKDVSAGPFVITRVNPGSAVLDRNPHFFAADKIGPKQVVVRNYTGNEQIWSYMTNGELDAAPFTAIPDNVLQRILKAGNQRVDAINYVDAAIAFNQGVAPFDKVEVRQALAHVIDREAVTKVGQPVGGTPSKATTGLIDKVAEKWLTPEQQAGLDPYRHDEAKAAELLQRAGLTKKDGTWHLPDGTPWTITLQTVNGFSDWIAGGTVVANQLTAFGIPTKTALTADFSTYKKEMADGKYPVGFWLTALGPGTDAAFQRLYGADDGFTAIGATVTHKSGRGSGNWLNTPASFTLDGATVNPGELTAKLTVLEPEEQKEIVQQLALLSNQQVPVIQIWDYTNVQFVNDKRFTDFPKSGQDGLLSNSPGVWMMQGYVQPKKK</sequence>
<dbReference type="Gene3D" id="3.40.190.10">
    <property type="entry name" value="Periplasmic binding protein-like II"/>
    <property type="match status" value="1"/>
</dbReference>
<feature type="signal peptide" evidence="1">
    <location>
        <begin position="1"/>
        <end position="22"/>
    </location>
</feature>
<evidence type="ECO:0000256" key="1">
    <source>
        <dbReference type="SAM" id="SignalP"/>
    </source>
</evidence>
<dbReference type="InterPro" id="IPR039424">
    <property type="entry name" value="SBP_5"/>
</dbReference>
<feature type="chain" id="PRO_5040922454" description="Solute-binding protein family 5 domain-containing protein" evidence="1">
    <location>
        <begin position="23"/>
        <end position="609"/>
    </location>
</feature>
<keyword evidence="1" id="KW-0732">Signal</keyword>
<evidence type="ECO:0000259" key="2">
    <source>
        <dbReference type="Pfam" id="PF00496"/>
    </source>
</evidence>
<dbReference type="PROSITE" id="PS51257">
    <property type="entry name" value="PROKAR_LIPOPROTEIN"/>
    <property type="match status" value="1"/>
</dbReference>
<feature type="domain" description="Solute-binding protein family 5" evidence="2">
    <location>
        <begin position="85"/>
        <end position="491"/>
    </location>
</feature>
<dbReference type="InterPro" id="IPR000914">
    <property type="entry name" value="SBP_5_dom"/>
</dbReference>
<dbReference type="SUPFAM" id="SSF53850">
    <property type="entry name" value="Periplasmic binding protein-like II"/>
    <property type="match status" value="1"/>
</dbReference>
<dbReference type="GO" id="GO:0042597">
    <property type="term" value="C:periplasmic space"/>
    <property type="evidence" value="ECO:0007669"/>
    <property type="project" value="UniProtKB-ARBA"/>
</dbReference>
<protein>
    <recommendedName>
        <fullName evidence="2">Solute-binding protein family 5 domain-containing protein</fullName>
    </recommendedName>
</protein>
<dbReference type="AlphaFoldDB" id="A0A9W6PGE5"/>
<dbReference type="EMBL" id="BSRX01000012">
    <property type="protein sequence ID" value="GLW54438.1"/>
    <property type="molecule type" value="Genomic_DNA"/>
</dbReference>
<dbReference type="Pfam" id="PF00496">
    <property type="entry name" value="SBP_bac_5"/>
    <property type="match status" value="1"/>
</dbReference>
<reference evidence="3" key="1">
    <citation type="submission" date="2023-02" db="EMBL/GenBank/DDBJ databases">
        <title>Kitasatospora phosalacinea NBRC 14362.</title>
        <authorList>
            <person name="Ichikawa N."/>
            <person name="Sato H."/>
            <person name="Tonouchi N."/>
        </authorList>
    </citation>
    <scope>NUCLEOTIDE SEQUENCE</scope>
    <source>
        <strain evidence="3">NBRC 14362</strain>
    </source>
</reference>
<organism evidence="3 4">
    <name type="scientific">Kitasatospora phosalacinea</name>
    <dbReference type="NCBI Taxonomy" id="2065"/>
    <lineage>
        <taxon>Bacteria</taxon>
        <taxon>Bacillati</taxon>
        <taxon>Actinomycetota</taxon>
        <taxon>Actinomycetes</taxon>
        <taxon>Kitasatosporales</taxon>
        <taxon>Streptomycetaceae</taxon>
        <taxon>Kitasatospora</taxon>
    </lineage>
</organism>
<gene>
    <name evidence="3" type="ORF">Kpho01_24490</name>
</gene>
<dbReference type="GO" id="GO:0015833">
    <property type="term" value="P:peptide transport"/>
    <property type="evidence" value="ECO:0007669"/>
    <property type="project" value="TreeGrafter"/>
</dbReference>
<proteinExistence type="predicted"/>
<evidence type="ECO:0000313" key="4">
    <source>
        <dbReference type="Proteomes" id="UP001165143"/>
    </source>
</evidence>
<dbReference type="Gene3D" id="3.10.105.10">
    <property type="entry name" value="Dipeptide-binding Protein, Domain 3"/>
    <property type="match status" value="1"/>
</dbReference>
<dbReference type="GO" id="GO:0043190">
    <property type="term" value="C:ATP-binding cassette (ABC) transporter complex"/>
    <property type="evidence" value="ECO:0007669"/>
    <property type="project" value="InterPro"/>
</dbReference>
<name>A0A9W6PGE5_9ACTN</name>
<dbReference type="Proteomes" id="UP001165143">
    <property type="component" value="Unassembled WGS sequence"/>
</dbReference>
<evidence type="ECO:0000313" key="3">
    <source>
        <dbReference type="EMBL" id="GLW54438.1"/>
    </source>
</evidence>
<dbReference type="OrthoDB" id="7888869at2"/>